<evidence type="ECO:0000256" key="6">
    <source>
        <dbReference type="ARBA" id="ARBA00022801"/>
    </source>
</evidence>
<dbReference type="KEGG" id="pchm:VFPPC_05458"/>
<reference evidence="15 16" key="1">
    <citation type="journal article" date="2016" name="PLoS Pathog.">
        <title>Biosynthesis of antibiotic leucinostatins in bio-control fungus Purpureocillium lilacinum and their inhibition on phytophthora revealed by genome mining.</title>
        <authorList>
            <person name="Wang G."/>
            <person name="Liu Z."/>
            <person name="Lin R."/>
            <person name="Li E."/>
            <person name="Mao Z."/>
            <person name="Ling J."/>
            <person name="Yang Y."/>
            <person name="Yin W.B."/>
            <person name="Xie B."/>
        </authorList>
    </citation>
    <scope>NUCLEOTIDE SEQUENCE [LARGE SCALE GENOMIC DNA]</scope>
    <source>
        <strain evidence="15">170</strain>
    </source>
</reference>
<evidence type="ECO:0000313" key="15">
    <source>
        <dbReference type="EMBL" id="OAQ64123.1"/>
    </source>
</evidence>
<keyword evidence="5" id="KW-0999">Mitochondrion inner membrane</keyword>
<comment type="similarity">
    <text evidence="2">Belongs to the AAA ATPase family. BCS1 subfamily.</text>
</comment>
<dbReference type="GO" id="GO:0016887">
    <property type="term" value="F:ATP hydrolysis activity"/>
    <property type="evidence" value="ECO:0007669"/>
    <property type="project" value="InterPro"/>
</dbReference>
<keyword evidence="4" id="KW-0547">Nucleotide-binding</keyword>
<dbReference type="SMART" id="SM00382">
    <property type="entry name" value="AAA"/>
    <property type="match status" value="1"/>
</dbReference>
<evidence type="ECO:0000256" key="11">
    <source>
        <dbReference type="ARBA" id="ARBA00048778"/>
    </source>
</evidence>
<keyword evidence="9" id="KW-0496">Mitochondrion</keyword>
<comment type="subcellular location">
    <subcellularLocation>
        <location evidence="1">Mitochondrion inner membrane</location>
        <topology evidence="1">Single-pass membrane protein</topology>
    </subcellularLocation>
</comment>
<keyword evidence="6" id="KW-0378">Hydrolase</keyword>
<evidence type="ECO:0000256" key="8">
    <source>
        <dbReference type="ARBA" id="ARBA00022989"/>
    </source>
</evidence>
<dbReference type="InterPro" id="IPR003593">
    <property type="entry name" value="AAA+_ATPase"/>
</dbReference>
<evidence type="ECO:0000256" key="4">
    <source>
        <dbReference type="ARBA" id="ARBA00022741"/>
    </source>
</evidence>
<evidence type="ECO:0000256" key="3">
    <source>
        <dbReference type="ARBA" id="ARBA00022692"/>
    </source>
</evidence>
<dbReference type="GeneID" id="28848644"/>
<proteinExistence type="inferred from homology"/>
<dbReference type="OrthoDB" id="10251412at2759"/>
<accession>A0A179FGJ7</accession>
<dbReference type="Pfam" id="PF08740">
    <property type="entry name" value="BCS1_N"/>
    <property type="match status" value="1"/>
</dbReference>
<evidence type="ECO:0000259" key="13">
    <source>
        <dbReference type="SMART" id="SM00382"/>
    </source>
</evidence>
<protein>
    <submittedName>
        <fullName evidence="15">Mitochondrial chaperone BCS1</fullName>
    </submittedName>
</protein>
<organism evidence="15 16">
    <name type="scientific">Pochonia chlamydosporia 170</name>
    <dbReference type="NCBI Taxonomy" id="1380566"/>
    <lineage>
        <taxon>Eukaryota</taxon>
        <taxon>Fungi</taxon>
        <taxon>Dikarya</taxon>
        <taxon>Ascomycota</taxon>
        <taxon>Pezizomycotina</taxon>
        <taxon>Sordariomycetes</taxon>
        <taxon>Hypocreomycetidae</taxon>
        <taxon>Hypocreales</taxon>
        <taxon>Clavicipitaceae</taxon>
        <taxon>Pochonia</taxon>
    </lineage>
</organism>
<dbReference type="InterPro" id="IPR050747">
    <property type="entry name" value="Mitochondrial_chaperone_BCS1"/>
</dbReference>
<dbReference type="SUPFAM" id="SSF52540">
    <property type="entry name" value="P-loop containing nucleoside triphosphate hydrolases"/>
    <property type="match status" value="1"/>
</dbReference>
<dbReference type="Pfam" id="PF25426">
    <property type="entry name" value="AAA_lid_BCS1"/>
    <property type="match status" value="1"/>
</dbReference>
<dbReference type="EMBL" id="LSBJ02000005">
    <property type="protein sequence ID" value="OAQ64123.1"/>
    <property type="molecule type" value="Genomic_DNA"/>
</dbReference>
<evidence type="ECO:0000256" key="5">
    <source>
        <dbReference type="ARBA" id="ARBA00022792"/>
    </source>
</evidence>
<dbReference type="InterPro" id="IPR027417">
    <property type="entry name" value="P-loop_NTPase"/>
</dbReference>
<dbReference type="AlphaFoldDB" id="A0A179FGJ7"/>
<dbReference type="STRING" id="1380566.A0A179FGJ7"/>
<dbReference type="Proteomes" id="UP000078397">
    <property type="component" value="Unassembled WGS sequence"/>
</dbReference>
<dbReference type="CDD" id="cd19510">
    <property type="entry name" value="RecA-like_BCS1"/>
    <property type="match status" value="1"/>
</dbReference>
<dbReference type="PANTHER" id="PTHR23070">
    <property type="entry name" value="BCS1 AAA-TYPE ATPASE"/>
    <property type="match status" value="1"/>
</dbReference>
<name>A0A179FGJ7_METCM</name>
<dbReference type="Pfam" id="PF00004">
    <property type="entry name" value="AAA"/>
    <property type="match status" value="1"/>
</dbReference>
<evidence type="ECO:0000259" key="14">
    <source>
        <dbReference type="SMART" id="SM01024"/>
    </source>
</evidence>
<comment type="caution">
    <text evidence="15">The sequence shown here is derived from an EMBL/GenBank/DDBJ whole genome shotgun (WGS) entry which is preliminary data.</text>
</comment>
<dbReference type="InterPro" id="IPR057495">
    <property type="entry name" value="AAA_lid_BCS1"/>
</dbReference>
<feature type="domain" description="BCS1 N-terminal" evidence="14">
    <location>
        <begin position="29"/>
        <end position="210"/>
    </location>
</feature>
<evidence type="ECO:0000256" key="2">
    <source>
        <dbReference type="ARBA" id="ARBA00007448"/>
    </source>
</evidence>
<dbReference type="GO" id="GO:0005524">
    <property type="term" value="F:ATP binding"/>
    <property type="evidence" value="ECO:0007669"/>
    <property type="project" value="UniProtKB-KW"/>
</dbReference>
<dbReference type="Gene3D" id="3.40.50.300">
    <property type="entry name" value="P-loop containing nucleotide triphosphate hydrolases"/>
    <property type="match status" value="1"/>
</dbReference>
<keyword evidence="3 12" id="KW-0812">Transmembrane</keyword>
<comment type="catalytic activity">
    <reaction evidence="11">
        <text>ATP + H2O = ADP + phosphate + H(+)</text>
        <dbReference type="Rhea" id="RHEA:13065"/>
        <dbReference type="ChEBI" id="CHEBI:15377"/>
        <dbReference type="ChEBI" id="CHEBI:15378"/>
        <dbReference type="ChEBI" id="CHEBI:30616"/>
        <dbReference type="ChEBI" id="CHEBI:43474"/>
        <dbReference type="ChEBI" id="CHEBI:456216"/>
    </reaction>
    <physiologicalReaction direction="left-to-right" evidence="11">
        <dbReference type="Rhea" id="RHEA:13066"/>
    </physiologicalReaction>
</comment>
<sequence>MATTQTPSSLFSLDALFDNPLFAGGIGLASLGAAAAFARRGAIVVLGAARRRLLVNVEISKQDPAYPWILAWLSQPREATGFIASRITRIHNLSVTTTTTNARGAGAGGPVSASFFLQPGYGRHVVKFGNAYIAVNREKHSTANMNTGEPHEIVQLTTLWAHRHAFEGIFAEAHKLAAKANEGKTVVYSARGMEWAPLGDSRKKRPLGSVILDEGVKESIVADVRDFLSRQQWYVDRGIPYRRGYLLFGPPGSGKSSFIQALAGELDFGVAMVNLSEMGMTDDKLAYLLTKLPKRCLLLLEDADAAFVNRRQRDADGYSGASVTFSGLLNALDGVAAGEERIAFLTTNHIDRLDPALIRPGRVDMMLRIGEATRYQAGQMWDRFYGDEDTDGSQKELFLRRLDELGLFGTNSDGTPSNRHTSTAAIQGLFLFNKSDMQGAIDMAKGLIPRDLEAEEDGVPMKQAKEQR</sequence>
<keyword evidence="10 12" id="KW-0472">Membrane</keyword>
<dbReference type="GO" id="GO:0005743">
    <property type="term" value="C:mitochondrial inner membrane"/>
    <property type="evidence" value="ECO:0007669"/>
    <property type="project" value="UniProtKB-SubCell"/>
</dbReference>
<keyword evidence="7" id="KW-0067">ATP-binding</keyword>
<evidence type="ECO:0000256" key="9">
    <source>
        <dbReference type="ARBA" id="ARBA00023128"/>
    </source>
</evidence>
<dbReference type="InterPro" id="IPR014851">
    <property type="entry name" value="BCS1_N"/>
</dbReference>
<dbReference type="InterPro" id="IPR003959">
    <property type="entry name" value="ATPase_AAA_core"/>
</dbReference>
<evidence type="ECO:0000256" key="10">
    <source>
        <dbReference type="ARBA" id="ARBA00023136"/>
    </source>
</evidence>
<dbReference type="RefSeq" id="XP_018141437.1">
    <property type="nucleotide sequence ID" value="XM_018284650.1"/>
</dbReference>
<evidence type="ECO:0000256" key="1">
    <source>
        <dbReference type="ARBA" id="ARBA00004434"/>
    </source>
</evidence>
<feature type="domain" description="AAA+ ATPase" evidence="13">
    <location>
        <begin position="241"/>
        <end position="373"/>
    </location>
</feature>
<keyword evidence="8 12" id="KW-1133">Transmembrane helix</keyword>
<gene>
    <name evidence="15" type="ORF">VFPPC_05458</name>
</gene>
<evidence type="ECO:0000313" key="16">
    <source>
        <dbReference type="Proteomes" id="UP000078397"/>
    </source>
</evidence>
<dbReference type="SMART" id="SM01024">
    <property type="entry name" value="BCS1_N"/>
    <property type="match status" value="1"/>
</dbReference>
<keyword evidence="16" id="KW-1185">Reference proteome</keyword>
<evidence type="ECO:0000256" key="12">
    <source>
        <dbReference type="SAM" id="Phobius"/>
    </source>
</evidence>
<feature type="transmembrane region" description="Helical" evidence="12">
    <location>
        <begin position="20"/>
        <end position="38"/>
    </location>
</feature>
<evidence type="ECO:0000256" key="7">
    <source>
        <dbReference type="ARBA" id="ARBA00022840"/>
    </source>
</evidence>